<sequence>MQTKKLKHLSIVTLVQKYADSNRNSNINRQQNTEGRRNTVPYSALRREAGILKQNGNKGYCSALRLLEDMLIECIYAGVISGKLDQRNMCFVVVPETGSGVVNSIGGSISRDVKPESIPNMILKLEQWEWKSQTLLDSMSFVSKNVLEDRSRNENRWKMVAKKIANLNDRLNETAGNTGDFRGNSTTAASVAAGMMEMDFGGIDHYSRDRKSKRSRGGLNPERGGFHRNN</sequence>
<dbReference type="EMBL" id="HBEL01015290">
    <property type="protein sequence ID" value="CAD8411188.1"/>
    <property type="molecule type" value="Transcribed_RNA"/>
</dbReference>
<gene>
    <name evidence="3" type="ORF">PINE0816_LOCUS7311</name>
</gene>
<accession>A0A7S0GC35</accession>
<dbReference type="InterPro" id="IPR045237">
    <property type="entry name" value="COPS7/eIF3m"/>
</dbReference>
<keyword evidence="1" id="KW-0736">Signalosome</keyword>
<organism evidence="3">
    <name type="scientific">Proboscia inermis</name>
    <dbReference type="NCBI Taxonomy" id="420281"/>
    <lineage>
        <taxon>Eukaryota</taxon>
        <taxon>Sar</taxon>
        <taxon>Stramenopiles</taxon>
        <taxon>Ochrophyta</taxon>
        <taxon>Bacillariophyta</taxon>
        <taxon>Coscinodiscophyceae</taxon>
        <taxon>Rhizosoleniophycidae</taxon>
        <taxon>Rhizosoleniales</taxon>
        <taxon>Rhizosoleniaceae</taxon>
        <taxon>Proboscia</taxon>
    </lineage>
</organism>
<reference evidence="3" key="1">
    <citation type="submission" date="2021-01" db="EMBL/GenBank/DDBJ databases">
        <authorList>
            <person name="Corre E."/>
            <person name="Pelletier E."/>
            <person name="Niang G."/>
            <person name="Scheremetjew M."/>
            <person name="Finn R."/>
            <person name="Kale V."/>
            <person name="Holt S."/>
            <person name="Cochrane G."/>
            <person name="Meng A."/>
            <person name="Brown T."/>
            <person name="Cohen L."/>
        </authorList>
    </citation>
    <scope>NUCLEOTIDE SEQUENCE</scope>
    <source>
        <strain evidence="3">CCAP1064/1</strain>
    </source>
</reference>
<evidence type="ECO:0000256" key="1">
    <source>
        <dbReference type="ARBA" id="ARBA00022790"/>
    </source>
</evidence>
<dbReference type="PANTHER" id="PTHR15350:SF5">
    <property type="entry name" value="COP9 SIGNALOSOME COMPLEX SUBUNIT 7"/>
    <property type="match status" value="1"/>
</dbReference>
<name>A0A7S0GC35_9STRA</name>
<protein>
    <submittedName>
        <fullName evidence="3">Uncharacterized protein</fullName>
    </submittedName>
</protein>
<proteinExistence type="predicted"/>
<dbReference type="PANTHER" id="PTHR15350">
    <property type="entry name" value="COP9 SIGNALOSOME COMPLEX SUBUNIT 7/DENDRITIC CELL PROTEIN GA17"/>
    <property type="match status" value="1"/>
</dbReference>
<evidence type="ECO:0000313" key="3">
    <source>
        <dbReference type="EMBL" id="CAD8411188.1"/>
    </source>
</evidence>
<evidence type="ECO:0000256" key="2">
    <source>
        <dbReference type="SAM" id="MobiDB-lite"/>
    </source>
</evidence>
<feature type="region of interest" description="Disordered" evidence="2">
    <location>
        <begin position="203"/>
        <end position="230"/>
    </location>
</feature>
<dbReference type="GO" id="GO:0008180">
    <property type="term" value="C:COP9 signalosome"/>
    <property type="evidence" value="ECO:0007669"/>
    <property type="project" value="UniProtKB-KW"/>
</dbReference>
<dbReference type="AlphaFoldDB" id="A0A7S0GC35"/>